<comment type="caution">
    <text evidence="5">The sequence shown here is derived from an EMBL/GenBank/DDBJ whole genome shotgun (WGS) entry which is preliminary data.</text>
</comment>
<dbReference type="CDD" id="cd00067">
    <property type="entry name" value="GAL4"/>
    <property type="match status" value="1"/>
</dbReference>
<name>A0ABR1QUG6_9PEZI</name>
<evidence type="ECO:0000256" key="2">
    <source>
        <dbReference type="ARBA" id="ARBA00023242"/>
    </source>
</evidence>
<evidence type="ECO:0000259" key="4">
    <source>
        <dbReference type="PROSITE" id="PS50048"/>
    </source>
</evidence>
<dbReference type="PANTHER" id="PTHR37534">
    <property type="entry name" value="TRANSCRIPTIONAL ACTIVATOR PROTEIN UGA3"/>
    <property type="match status" value="1"/>
</dbReference>
<dbReference type="SUPFAM" id="SSF57701">
    <property type="entry name" value="Zn2/Cys6 DNA-binding domain"/>
    <property type="match status" value="1"/>
</dbReference>
<reference evidence="5 6" key="1">
    <citation type="submission" date="2023-01" db="EMBL/GenBank/DDBJ databases">
        <title>Analysis of 21 Apiospora genomes using comparative genomics revels a genus with tremendous synthesis potential of carbohydrate active enzymes and secondary metabolites.</title>
        <authorList>
            <person name="Sorensen T."/>
        </authorList>
    </citation>
    <scope>NUCLEOTIDE SEQUENCE [LARGE SCALE GENOMIC DNA]</scope>
    <source>
        <strain evidence="5 6">CBS 24483</strain>
    </source>
</reference>
<dbReference type="PANTHER" id="PTHR37534:SF49">
    <property type="entry name" value="LYSINE BIOSYNTHESIS REGULATORY PROTEIN LYS14"/>
    <property type="match status" value="1"/>
</dbReference>
<feature type="domain" description="Zn(2)-C6 fungal-type" evidence="4">
    <location>
        <begin position="26"/>
        <end position="54"/>
    </location>
</feature>
<dbReference type="InterPro" id="IPR001138">
    <property type="entry name" value="Zn2Cys6_DnaBD"/>
</dbReference>
<dbReference type="Gene3D" id="4.10.240.10">
    <property type="entry name" value="Zn(2)-C6 fungal-type DNA-binding domain"/>
    <property type="match status" value="1"/>
</dbReference>
<dbReference type="PROSITE" id="PS50048">
    <property type="entry name" value="ZN2_CY6_FUNGAL_2"/>
    <property type="match status" value="1"/>
</dbReference>
<evidence type="ECO:0000313" key="6">
    <source>
        <dbReference type="Proteomes" id="UP001391051"/>
    </source>
</evidence>
<dbReference type="InterPro" id="IPR036864">
    <property type="entry name" value="Zn2-C6_fun-type_DNA-bd_sf"/>
</dbReference>
<dbReference type="Pfam" id="PF00172">
    <property type="entry name" value="Zn_clus"/>
    <property type="match status" value="1"/>
</dbReference>
<protein>
    <recommendedName>
        <fullName evidence="4">Zn(2)-C6 fungal-type domain-containing protein</fullName>
    </recommendedName>
</protein>
<dbReference type="SMART" id="SM00066">
    <property type="entry name" value="GAL4"/>
    <property type="match status" value="1"/>
</dbReference>
<keyword evidence="6" id="KW-1185">Reference proteome</keyword>
<dbReference type="PROSITE" id="PS00463">
    <property type="entry name" value="ZN2_CY6_FUNGAL_1"/>
    <property type="match status" value="1"/>
</dbReference>
<gene>
    <name evidence="5" type="ORF">PG986_000570</name>
</gene>
<evidence type="ECO:0000256" key="3">
    <source>
        <dbReference type="SAM" id="MobiDB-lite"/>
    </source>
</evidence>
<dbReference type="GeneID" id="92069854"/>
<sequence length="666" mass="74198">MFRKASELFQAEANRRKHPRSKQFTGCWTCRRRRVKCDERKPSCQRCQRLHVPCEGYDIRLTWVQSNGQDDDAASSDSRQSRRSLLWDNDVSRMAGLSSDEIDETLERIDEWIPDDSSSLRRSGFSVFPVAPSQLPAARTVVGDSIGDQPSTQAHETPPPSTSTICSSHGNPQLESTDGDFQPTGFEDVEVLSDTVVEEEPLGQGTISGVLSASAEQFDVRCMGDTPPPAPSSAAEALGNHLMQSHPKPPRHLDELFMPRNQKRLIHHWVTFTSRKLVLLDEPHNPCRTLMLPMALAGLMSPSAESNSNVGIFHALCACAAYNLYELGGRTGEDDLSLALAHDQQAIRHLRHNLARADEHRDASFAMAIMACIAVEAVSGTTQRWRTHVSGGLAYLARLHSRDDVDEAVLAPFRQHMVLMAILCDFSVADDLKAFLDVEDEGWSKQQQQTAESLEFSFPYYGVSRSFLKAHDHMNVLAASDGGASSPAFATEEMNRQLDAFELQLYLGFPSPSQYPGRVGNQLHAAIIQHVSTSYYYAGLVYFQRSIRQAPVASVQALVELGVAELEAIDRDGKGELGCMMLWPVLVLGAECDEPKVQQRIRTWFRGQKKLGFRNLVVLEDLIAHVWQMRAANASISVGGNDRRDKQADVDWREIIALPRFDVFRL</sequence>
<evidence type="ECO:0000256" key="1">
    <source>
        <dbReference type="ARBA" id="ARBA00004123"/>
    </source>
</evidence>
<dbReference type="EMBL" id="JAQQWE010000001">
    <property type="protein sequence ID" value="KAK7966293.1"/>
    <property type="molecule type" value="Genomic_DNA"/>
</dbReference>
<dbReference type="InterPro" id="IPR021858">
    <property type="entry name" value="Fun_TF"/>
</dbReference>
<accession>A0ABR1QUG6</accession>
<proteinExistence type="predicted"/>
<dbReference type="RefSeq" id="XP_066705685.1">
    <property type="nucleotide sequence ID" value="XM_066836792.1"/>
</dbReference>
<comment type="subcellular location">
    <subcellularLocation>
        <location evidence="1">Nucleus</location>
    </subcellularLocation>
</comment>
<dbReference type="Pfam" id="PF11951">
    <property type="entry name" value="Fungal_trans_2"/>
    <property type="match status" value="1"/>
</dbReference>
<evidence type="ECO:0000313" key="5">
    <source>
        <dbReference type="EMBL" id="KAK7966293.1"/>
    </source>
</evidence>
<organism evidence="5 6">
    <name type="scientific">Apiospora aurea</name>
    <dbReference type="NCBI Taxonomy" id="335848"/>
    <lineage>
        <taxon>Eukaryota</taxon>
        <taxon>Fungi</taxon>
        <taxon>Dikarya</taxon>
        <taxon>Ascomycota</taxon>
        <taxon>Pezizomycotina</taxon>
        <taxon>Sordariomycetes</taxon>
        <taxon>Xylariomycetidae</taxon>
        <taxon>Amphisphaeriales</taxon>
        <taxon>Apiosporaceae</taxon>
        <taxon>Apiospora</taxon>
    </lineage>
</organism>
<keyword evidence="2" id="KW-0539">Nucleus</keyword>
<feature type="region of interest" description="Disordered" evidence="3">
    <location>
        <begin position="143"/>
        <end position="185"/>
    </location>
</feature>
<dbReference type="Proteomes" id="UP001391051">
    <property type="component" value="Unassembled WGS sequence"/>
</dbReference>